<dbReference type="GO" id="GO:0016740">
    <property type="term" value="F:transferase activity"/>
    <property type="evidence" value="ECO:0007669"/>
    <property type="project" value="UniProtKB-KW"/>
</dbReference>
<dbReference type="EMBL" id="BK015734">
    <property type="protein sequence ID" value="DAE22531.1"/>
    <property type="molecule type" value="Genomic_DNA"/>
</dbReference>
<sequence>MYGPKITSFSADIGPDDLDYVREKLMAAGVLDTPQA</sequence>
<evidence type="ECO:0000313" key="1">
    <source>
        <dbReference type="EMBL" id="DAE22531.1"/>
    </source>
</evidence>
<accession>A0A8S5QUK5</accession>
<reference evidence="1" key="1">
    <citation type="journal article" date="2021" name="Proc. Natl. Acad. Sci. U.S.A.">
        <title>A Catalog of Tens of Thousands of Viruses from Human Metagenomes Reveals Hidden Associations with Chronic Diseases.</title>
        <authorList>
            <person name="Tisza M.J."/>
            <person name="Buck C.B."/>
        </authorList>
    </citation>
    <scope>NUCLEOTIDE SEQUENCE</scope>
    <source>
        <strain evidence="1">CtUWs1</strain>
    </source>
</reference>
<protein>
    <submittedName>
        <fullName evidence="1">Nickel transferase</fullName>
    </submittedName>
</protein>
<organism evidence="1">
    <name type="scientific">Siphoviridae sp. ctUWs1</name>
    <dbReference type="NCBI Taxonomy" id="2826352"/>
    <lineage>
        <taxon>Viruses</taxon>
        <taxon>Duplodnaviria</taxon>
        <taxon>Heunggongvirae</taxon>
        <taxon>Uroviricota</taxon>
        <taxon>Caudoviricetes</taxon>
    </lineage>
</organism>
<keyword evidence="1" id="KW-0808">Transferase</keyword>
<name>A0A8S5QUK5_9CAUD</name>
<proteinExistence type="predicted"/>